<evidence type="ECO:0000313" key="2">
    <source>
        <dbReference type="Proteomes" id="UP000887540"/>
    </source>
</evidence>
<feature type="transmembrane region" description="Helical" evidence="1">
    <location>
        <begin position="77"/>
        <end position="96"/>
    </location>
</feature>
<keyword evidence="1" id="KW-0812">Transmembrane</keyword>
<dbReference type="Proteomes" id="UP000887540">
    <property type="component" value="Unplaced"/>
</dbReference>
<name>A0A914C9L2_9BILA</name>
<sequence length="146" mass="17019">MQCESQDANNGTINLETSLLYPVLPPNPNFFCCHERYHITAVAKVLSIIYLFIYAVVCALIWKLADELETLIPYNPKIWLCVLIYGLFLLQLFFIYSARLMWREYGFITEVDRYLKSMKRSSSNASKEGKDNDTPFNGSHRMIQDF</sequence>
<keyword evidence="1" id="KW-1133">Transmembrane helix</keyword>
<accession>A0A914C9L2</accession>
<feature type="transmembrane region" description="Helical" evidence="1">
    <location>
        <begin position="45"/>
        <end position="65"/>
    </location>
</feature>
<keyword evidence="2" id="KW-1185">Reference proteome</keyword>
<proteinExistence type="predicted"/>
<evidence type="ECO:0000256" key="1">
    <source>
        <dbReference type="SAM" id="Phobius"/>
    </source>
</evidence>
<dbReference type="WBParaSite" id="ACRNAN_Path_633.g2350.t1">
    <property type="protein sequence ID" value="ACRNAN_Path_633.g2350.t1"/>
    <property type="gene ID" value="ACRNAN_Path_633.g2350"/>
</dbReference>
<organism evidence="2 3">
    <name type="scientific">Acrobeloides nanus</name>
    <dbReference type="NCBI Taxonomy" id="290746"/>
    <lineage>
        <taxon>Eukaryota</taxon>
        <taxon>Metazoa</taxon>
        <taxon>Ecdysozoa</taxon>
        <taxon>Nematoda</taxon>
        <taxon>Chromadorea</taxon>
        <taxon>Rhabditida</taxon>
        <taxon>Tylenchina</taxon>
        <taxon>Cephalobomorpha</taxon>
        <taxon>Cephaloboidea</taxon>
        <taxon>Cephalobidae</taxon>
        <taxon>Acrobeloides</taxon>
    </lineage>
</organism>
<evidence type="ECO:0000313" key="3">
    <source>
        <dbReference type="WBParaSite" id="ACRNAN_Path_633.g2350.t1"/>
    </source>
</evidence>
<dbReference type="AlphaFoldDB" id="A0A914C9L2"/>
<reference evidence="3" key="1">
    <citation type="submission" date="2022-11" db="UniProtKB">
        <authorList>
            <consortium name="WormBaseParasite"/>
        </authorList>
    </citation>
    <scope>IDENTIFICATION</scope>
</reference>
<keyword evidence="1" id="KW-0472">Membrane</keyword>
<protein>
    <submittedName>
        <fullName evidence="3">Uncharacterized protein</fullName>
    </submittedName>
</protein>